<dbReference type="InterPro" id="IPR004344">
    <property type="entry name" value="TTL/TTLL_fam"/>
</dbReference>
<keyword evidence="1" id="KW-0436">Ligase</keyword>
<dbReference type="PROSITE" id="PS51221">
    <property type="entry name" value="TTL"/>
    <property type="match status" value="1"/>
</dbReference>
<sequence>MNSKFICNIAHTQFDIVREVATSVLDWKVSNNDREDWDVMWTDLSVPAETLSKMKSYQRINHFPGMHLISRKNFLATSLGKLRQQFPKDYGFFPRTWVFPSHSSELKQHLQQSKHKYMIVKPEKSCQGKGIFFTNRIEELNPSQRYVVQNYIKSPYLIDGLKFDLRIYVLVSSCDPLRIYIYDEGLARFATEPYSHPDINNINNMFIHLTNYAVNKGNRAFINNKNIGSDNVGHKRSLRSLYKLLESQGHDVQGIKLKIEDIIIKTLCSIQPILKNCYLGVQKDDLTRAMCFEILGFDILLDDKLKPHLIEVNHDPSFSVSSPLDKELKKNLIAGALKLSWVTKKNRIRYMKQVEDKCKNKGKLEKGKAQSEYMKKAVKHYCELRGHEEKKYLGRYKRIYPIEGSEKYEKFIKASLIICKEWEDVRPGIITSIKKIPVTSRSPFSKNLSTSNHRSKASLSVEVLETSISQVPVQSLSKKKLNIPPYKKPKELIAEPILPSQNLHSNQHSMQKSSKILSSFISTKEHQLKMKLMPKLLRKTPQPPIKSSISKSSSQVLSFIDTSTTCAKSSIAR</sequence>
<evidence type="ECO:0008006" key="6">
    <source>
        <dbReference type="Google" id="ProtNLM"/>
    </source>
</evidence>
<dbReference type="GO" id="GO:0070740">
    <property type="term" value="F:tubulin-glutamic acid ligase activity"/>
    <property type="evidence" value="ECO:0007669"/>
    <property type="project" value="TreeGrafter"/>
</dbReference>
<comment type="caution">
    <text evidence="4">The sequence shown here is derived from an EMBL/GenBank/DDBJ whole genome shotgun (WGS) entry which is preliminary data.</text>
</comment>
<evidence type="ECO:0000313" key="4">
    <source>
        <dbReference type="EMBL" id="OMJ90758.1"/>
    </source>
</evidence>
<keyword evidence="5" id="KW-1185">Reference proteome</keyword>
<keyword evidence="3" id="KW-0067">ATP-binding</keyword>
<reference evidence="4 5" key="1">
    <citation type="submission" date="2016-11" db="EMBL/GenBank/DDBJ databases">
        <title>The macronuclear genome of Stentor coeruleus: a giant cell with tiny introns.</title>
        <authorList>
            <person name="Slabodnick M."/>
            <person name="Ruby J.G."/>
            <person name="Reiff S.B."/>
            <person name="Swart E.C."/>
            <person name="Gosai S."/>
            <person name="Prabakaran S."/>
            <person name="Witkowska E."/>
            <person name="Larue G.E."/>
            <person name="Fisher S."/>
            <person name="Freeman R.M."/>
            <person name="Gunawardena J."/>
            <person name="Chu W."/>
            <person name="Stover N.A."/>
            <person name="Gregory B.D."/>
            <person name="Nowacki M."/>
            <person name="Derisi J."/>
            <person name="Roy S.W."/>
            <person name="Marshall W.F."/>
            <person name="Sood P."/>
        </authorList>
    </citation>
    <scope>NUCLEOTIDE SEQUENCE [LARGE SCALE GENOMIC DNA]</scope>
    <source>
        <strain evidence="4">WM001</strain>
    </source>
</reference>
<dbReference type="OrthoDB" id="202825at2759"/>
<dbReference type="PANTHER" id="PTHR12241">
    <property type="entry name" value="TUBULIN POLYGLUTAMYLASE"/>
    <property type="match status" value="1"/>
</dbReference>
<dbReference type="Gene3D" id="3.30.470.20">
    <property type="entry name" value="ATP-grasp fold, B domain"/>
    <property type="match status" value="1"/>
</dbReference>
<keyword evidence="2" id="KW-0547">Nucleotide-binding</keyword>
<accession>A0A1R2CP25</accession>
<dbReference type="EMBL" id="MPUH01000096">
    <property type="protein sequence ID" value="OMJ90758.1"/>
    <property type="molecule type" value="Genomic_DNA"/>
</dbReference>
<dbReference type="SUPFAM" id="SSF56059">
    <property type="entry name" value="Glutathione synthetase ATP-binding domain-like"/>
    <property type="match status" value="1"/>
</dbReference>
<dbReference type="PANTHER" id="PTHR12241:SF147">
    <property type="entry name" value="TUBULIN POLYGLUTAMYLASE TTLL7"/>
    <property type="match status" value="1"/>
</dbReference>
<dbReference type="Pfam" id="PF03133">
    <property type="entry name" value="TTL"/>
    <property type="match status" value="1"/>
</dbReference>
<evidence type="ECO:0000256" key="1">
    <source>
        <dbReference type="ARBA" id="ARBA00022598"/>
    </source>
</evidence>
<dbReference type="GO" id="GO:0015631">
    <property type="term" value="F:tubulin binding"/>
    <property type="evidence" value="ECO:0007669"/>
    <property type="project" value="TreeGrafter"/>
</dbReference>
<gene>
    <name evidence="4" type="ORF">SteCoe_6836</name>
</gene>
<dbReference type="GO" id="GO:0036064">
    <property type="term" value="C:ciliary basal body"/>
    <property type="evidence" value="ECO:0007669"/>
    <property type="project" value="TreeGrafter"/>
</dbReference>
<organism evidence="4 5">
    <name type="scientific">Stentor coeruleus</name>
    <dbReference type="NCBI Taxonomy" id="5963"/>
    <lineage>
        <taxon>Eukaryota</taxon>
        <taxon>Sar</taxon>
        <taxon>Alveolata</taxon>
        <taxon>Ciliophora</taxon>
        <taxon>Postciliodesmatophora</taxon>
        <taxon>Heterotrichea</taxon>
        <taxon>Heterotrichida</taxon>
        <taxon>Stentoridae</taxon>
        <taxon>Stentor</taxon>
    </lineage>
</organism>
<dbReference type="GO" id="GO:0005524">
    <property type="term" value="F:ATP binding"/>
    <property type="evidence" value="ECO:0007669"/>
    <property type="project" value="UniProtKB-KW"/>
</dbReference>
<protein>
    <recommendedName>
        <fullName evidence="6">Tubulin--tyrosine ligase-like protein 9</fullName>
    </recommendedName>
</protein>
<dbReference type="Proteomes" id="UP000187209">
    <property type="component" value="Unassembled WGS sequence"/>
</dbReference>
<evidence type="ECO:0000256" key="3">
    <source>
        <dbReference type="ARBA" id="ARBA00022840"/>
    </source>
</evidence>
<name>A0A1R2CP25_9CILI</name>
<evidence type="ECO:0000256" key="2">
    <source>
        <dbReference type="ARBA" id="ARBA00022741"/>
    </source>
</evidence>
<proteinExistence type="predicted"/>
<dbReference type="GO" id="GO:0000226">
    <property type="term" value="P:microtubule cytoskeleton organization"/>
    <property type="evidence" value="ECO:0007669"/>
    <property type="project" value="TreeGrafter"/>
</dbReference>
<evidence type="ECO:0000313" key="5">
    <source>
        <dbReference type="Proteomes" id="UP000187209"/>
    </source>
</evidence>
<dbReference type="AlphaFoldDB" id="A0A1R2CP25"/>